<keyword evidence="4 7" id="KW-1133">Transmembrane helix</keyword>
<protein>
    <submittedName>
        <fullName evidence="8">Membrane protein</fullName>
    </submittedName>
</protein>
<dbReference type="EMBL" id="LT629749">
    <property type="protein sequence ID" value="SDS45371.1"/>
    <property type="molecule type" value="Genomic_DNA"/>
</dbReference>
<proteinExistence type="predicted"/>
<name>A0A1H1SBR1_9ACTN</name>
<evidence type="ECO:0000256" key="5">
    <source>
        <dbReference type="ARBA" id="ARBA00023136"/>
    </source>
</evidence>
<evidence type="ECO:0000256" key="3">
    <source>
        <dbReference type="ARBA" id="ARBA00022692"/>
    </source>
</evidence>
<dbReference type="PANTHER" id="PTHR30213">
    <property type="entry name" value="INNER MEMBRANE PROTEIN YHJD"/>
    <property type="match status" value="1"/>
</dbReference>
<dbReference type="Pfam" id="PF03631">
    <property type="entry name" value="Virul_fac_BrkB"/>
    <property type="match status" value="1"/>
</dbReference>
<feature type="transmembrane region" description="Helical" evidence="7">
    <location>
        <begin position="247"/>
        <end position="267"/>
    </location>
</feature>
<feature type="region of interest" description="Disordered" evidence="6">
    <location>
        <begin position="282"/>
        <end position="326"/>
    </location>
</feature>
<keyword evidence="2" id="KW-1003">Cell membrane</keyword>
<dbReference type="STRING" id="546871.SAMN04488543_1758"/>
<dbReference type="PANTHER" id="PTHR30213:SF0">
    <property type="entry name" value="UPF0761 MEMBRANE PROTEIN YIHY"/>
    <property type="match status" value="1"/>
</dbReference>
<dbReference type="InterPro" id="IPR017039">
    <property type="entry name" value="Virul_fac_BrkB"/>
</dbReference>
<reference evidence="8 9" key="1">
    <citation type="submission" date="2016-10" db="EMBL/GenBank/DDBJ databases">
        <authorList>
            <person name="de Groot N.N."/>
        </authorList>
    </citation>
    <scope>NUCLEOTIDE SEQUENCE [LARGE SCALE GENOMIC DNA]</scope>
    <source>
        <strain evidence="8 9">DSM 21741</strain>
    </source>
</reference>
<keyword evidence="5 7" id="KW-0472">Membrane</keyword>
<evidence type="ECO:0000313" key="8">
    <source>
        <dbReference type="EMBL" id="SDS45371.1"/>
    </source>
</evidence>
<dbReference type="AlphaFoldDB" id="A0A1H1SBR1"/>
<dbReference type="GO" id="GO:0005886">
    <property type="term" value="C:plasma membrane"/>
    <property type="evidence" value="ECO:0007669"/>
    <property type="project" value="UniProtKB-SubCell"/>
</dbReference>
<feature type="transmembrane region" description="Helical" evidence="7">
    <location>
        <begin position="206"/>
        <end position="227"/>
    </location>
</feature>
<dbReference type="Proteomes" id="UP000199092">
    <property type="component" value="Chromosome I"/>
</dbReference>
<feature type="transmembrane region" description="Helical" evidence="7">
    <location>
        <begin position="24"/>
        <end position="47"/>
    </location>
</feature>
<feature type="transmembrane region" description="Helical" evidence="7">
    <location>
        <begin position="134"/>
        <end position="155"/>
    </location>
</feature>
<evidence type="ECO:0000256" key="1">
    <source>
        <dbReference type="ARBA" id="ARBA00004651"/>
    </source>
</evidence>
<gene>
    <name evidence="8" type="ORF">SAMN04488543_1758</name>
</gene>
<feature type="compositionally biased region" description="Basic residues" evidence="6">
    <location>
        <begin position="305"/>
        <end position="314"/>
    </location>
</feature>
<evidence type="ECO:0000256" key="6">
    <source>
        <dbReference type="SAM" id="MobiDB-lite"/>
    </source>
</evidence>
<feature type="transmembrane region" description="Helical" evidence="7">
    <location>
        <begin position="175"/>
        <end position="194"/>
    </location>
</feature>
<comment type="subcellular location">
    <subcellularLocation>
        <location evidence="1">Cell membrane</location>
        <topology evidence="1">Multi-pass membrane protein</topology>
    </subcellularLocation>
</comment>
<dbReference type="PIRSF" id="PIRSF035875">
    <property type="entry name" value="RNase_BN"/>
    <property type="match status" value="1"/>
</dbReference>
<evidence type="ECO:0000256" key="7">
    <source>
        <dbReference type="SAM" id="Phobius"/>
    </source>
</evidence>
<sequence>MWAVLVQTVGACLRHRVTGLAAEAAFFAILSLPPLIFGLAGAVGYIARRFDVRTIAGFQDQVLALSSRVLTEDAVADVIAPTLDDVLSGGRFSVISVGFVLALWSGSRALNVFVDTITIMYGLAGRRGIVRTRALSFTLYVVFLLVGTLLVPLVLAGPGLVDRLLPSRLDVLGDLYWPVVLLGSVCFLTSLYHLSVPVRTRWRADLPGAALTLSAWVGGSVLLRLALSASTGSTSIYGPLAAPIAVLVWLYLISIAVLIGAAFNAALDQVWPRLSGIPHPPVDDPVEIPDTLTPVTPPGGPGRQRYARPLRRPRSASQDTDTILNK</sequence>
<evidence type="ECO:0000256" key="4">
    <source>
        <dbReference type="ARBA" id="ARBA00022989"/>
    </source>
</evidence>
<keyword evidence="3 7" id="KW-0812">Transmembrane</keyword>
<keyword evidence="9" id="KW-1185">Reference proteome</keyword>
<evidence type="ECO:0000313" key="9">
    <source>
        <dbReference type="Proteomes" id="UP000199092"/>
    </source>
</evidence>
<evidence type="ECO:0000256" key="2">
    <source>
        <dbReference type="ARBA" id="ARBA00022475"/>
    </source>
</evidence>
<accession>A0A1H1SBR1</accession>
<organism evidence="8 9">
    <name type="scientific">Friedmanniella luteola</name>
    <dbReference type="NCBI Taxonomy" id="546871"/>
    <lineage>
        <taxon>Bacteria</taxon>
        <taxon>Bacillati</taxon>
        <taxon>Actinomycetota</taxon>
        <taxon>Actinomycetes</taxon>
        <taxon>Propionibacteriales</taxon>
        <taxon>Nocardioidaceae</taxon>
        <taxon>Friedmanniella</taxon>
    </lineage>
</organism>